<name>A0A8X6HHC7_TRICU</name>
<keyword evidence="3" id="KW-1185">Reference proteome</keyword>
<dbReference type="InterPro" id="IPR041426">
    <property type="entry name" value="Mos1_HTH"/>
</dbReference>
<proteinExistence type="predicted"/>
<evidence type="ECO:0000313" key="3">
    <source>
        <dbReference type="Proteomes" id="UP000887116"/>
    </source>
</evidence>
<dbReference type="OrthoDB" id="10017160at2759"/>
<evidence type="ECO:0000313" key="2">
    <source>
        <dbReference type="EMBL" id="GFR23654.1"/>
    </source>
</evidence>
<dbReference type="Gene3D" id="3.30.420.10">
    <property type="entry name" value="Ribonuclease H-like superfamily/Ribonuclease H"/>
    <property type="match status" value="1"/>
</dbReference>
<sequence length="175" mass="20516">MEVTRVEQRAYIKIVVLRGRNAMECHSELVKALGNNAVLYCTVVRWVGKFQPGLVSISDKLLELERARGIEKRTVYRILSNEIHLRKIATRWVPHALTEVQRWLRYAICSDIFARWQQDGDQFLPRIIAIDQFLARAYEPELECQSMEWRHAGSRRRQEVLQNPSPVKSMFIIPV</sequence>
<dbReference type="GO" id="GO:0003676">
    <property type="term" value="F:nucleic acid binding"/>
    <property type="evidence" value="ECO:0007669"/>
    <property type="project" value="InterPro"/>
</dbReference>
<organism evidence="2 3">
    <name type="scientific">Trichonephila clavata</name>
    <name type="common">Joro spider</name>
    <name type="synonym">Nephila clavata</name>
    <dbReference type="NCBI Taxonomy" id="2740835"/>
    <lineage>
        <taxon>Eukaryota</taxon>
        <taxon>Metazoa</taxon>
        <taxon>Ecdysozoa</taxon>
        <taxon>Arthropoda</taxon>
        <taxon>Chelicerata</taxon>
        <taxon>Arachnida</taxon>
        <taxon>Araneae</taxon>
        <taxon>Araneomorphae</taxon>
        <taxon>Entelegynae</taxon>
        <taxon>Araneoidea</taxon>
        <taxon>Nephilidae</taxon>
        <taxon>Trichonephila</taxon>
    </lineage>
</organism>
<feature type="domain" description="Mos1 transposase HTH" evidence="1">
    <location>
        <begin position="9"/>
        <end position="53"/>
    </location>
</feature>
<dbReference type="EMBL" id="BMAO01008467">
    <property type="protein sequence ID" value="GFR23654.1"/>
    <property type="molecule type" value="Genomic_DNA"/>
</dbReference>
<dbReference type="InterPro" id="IPR036397">
    <property type="entry name" value="RNaseH_sf"/>
</dbReference>
<dbReference type="InterPro" id="IPR052709">
    <property type="entry name" value="Transposase-MT_Hybrid"/>
</dbReference>
<protein>
    <submittedName>
        <fullName evidence="2">Histone-lysine N-methyltransferase SETMAR</fullName>
    </submittedName>
</protein>
<reference evidence="2" key="1">
    <citation type="submission" date="2020-07" db="EMBL/GenBank/DDBJ databases">
        <title>Multicomponent nature underlies the extraordinary mechanical properties of spider dragline silk.</title>
        <authorList>
            <person name="Kono N."/>
            <person name="Nakamura H."/>
            <person name="Mori M."/>
            <person name="Yoshida Y."/>
            <person name="Ohtoshi R."/>
            <person name="Malay A.D."/>
            <person name="Moran D.A.P."/>
            <person name="Tomita M."/>
            <person name="Numata K."/>
            <person name="Arakawa K."/>
        </authorList>
    </citation>
    <scope>NUCLEOTIDE SEQUENCE</scope>
</reference>
<evidence type="ECO:0000259" key="1">
    <source>
        <dbReference type="Pfam" id="PF17906"/>
    </source>
</evidence>
<dbReference type="Proteomes" id="UP000887116">
    <property type="component" value="Unassembled WGS sequence"/>
</dbReference>
<dbReference type="PANTHER" id="PTHR46060:SF1">
    <property type="entry name" value="MARINER MOS1 TRANSPOSASE-LIKE PROTEIN"/>
    <property type="match status" value="1"/>
</dbReference>
<dbReference type="Pfam" id="PF17906">
    <property type="entry name" value="HTH_48"/>
    <property type="match status" value="1"/>
</dbReference>
<dbReference type="AlphaFoldDB" id="A0A8X6HHC7"/>
<comment type="caution">
    <text evidence="2">The sequence shown here is derived from an EMBL/GenBank/DDBJ whole genome shotgun (WGS) entry which is preliminary data.</text>
</comment>
<gene>
    <name evidence="2" type="primary">SETMAR_4</name>
    <name evidence="2" type="ORF">TNCT_332551</name>
</gene>
<dbReference type="PANTHER" id="PTHR46060">
    <property type="entry name" value="MARINER MOS1 TRANSPOSASE-LIKE PROTEIN"/>
    <property type="match status" value="1"/>
</dbReference>
<accession>A0A8X6HHC7</accession>